<protein>
    <submittedName>
        <fullName evidence="2">Uncharacterized protein</fullName>
    </submittedName>
</protein>
<dbReference type="EMBL" id="JAMGTK010000016">
    <property type="protein sequence ID" value="MDK4512447.1"/>
    <property type="molecule type" value="Genomic_DNA"/>
</dbReference>
<keyword evidence="1" id="KW-0472">Membrane</keyword>
<evidence type="ECO:0000313" key="2">
    <source>
        <dbReference type="EMBL" id="MDK4512447.1"/>
    </source>
</evidence>
<keyword evidence="3" id="KW-1185">Reference proteome</keyword>
<evidence type="ECO:0000256" key="1">
    <source>
        <dbReference type="SAM" id="Phobius"/>
    </source>
</evidence>
<name>A0AAW6WCT7_9FUSO</name>
<keyword evidence="1" id="KW-1133">Transmembrane helix</keyword>
<feature type="transmembrane region" description="Helical" evidence="1">
    <location>
        <begin position="12"/>
        <end position="30"/>
    </location>
</feature>
<reference evidence="2" key="2">
    <citation type="submission" date="2022-04" db="EMBL/GenBank/DDBJ databases">
        <authorList>
            <person name="Livingstone P.G."/>
        </authorList>
    </citation>
    <scope>NUCLEOTIDE SEQUENCE</scope>
    <source>
        <strain evidence="2">BRON_8</strain>
    </source>
</reference>
<dbReference type="Proteomes" id="UP001173223">
    <property type="component" value="Unassembled WGS sequence"/>
</dbReference>
<organism evidence="2 3">
    <name type="scientific">Fusobacterium necrophorum</name>
    <dbReference type="NCBI Taxonomy" id="859"/>
    <lineage>
        <taxon>Bacteria</taxon>
        <taxon>Fusobacteriati</taxon>
        <taxon>Fusobacteriota</taxon>
        <taxon>Fusobacteriia</taxon>
        <taxon>Fusobacteriales</taxon>
        <taxon>Fusobacteriaceae</taxon>
        <taxon>Fusobacterium</taxon>
    </lineage>
</organism>
<sequence length="164" mass="19140">MEQTTTGSQIGLEILKIVLPFFLAIVVHYLTLRYEEKKYQRSVLRERVEKAYSKFYISFSFGLVTIMANENEIMSDYEFLKNFSQLSKFLVENISYFEKASQERIAAFHTNYTIVEAAIKANHDVEKELKTLRKNAIAICNGILIEYRHLCSKLKMPEPAIRNI</sequence>
<keyword evidence="1" id="KW-0812">Transmembrane</keyword>
<gene>
    <name evidence="2" type="ORF">MWG07_09325</name>
</gene>
<dbReference type="AlphaFoldDB" id="A0AAW6WCT7"/>
<reference evidence="2" key="1">
    <citation type="journal article" date="2022" name="Gene">
        <title>A genome-led study on the pathogenesis of Fusobacterium necrophorum infections.</title>
        <authorList>
            <person name="Thapa G."/>
            <person name="Jayal A."/>
            <person name="Sikazwe E."/>
            <person name="Perry T."/>
            <person name="Mohammed Al Balushi A."/>
            <person name="Livingstone P."/>
        </authorList>
    </citation>
    <scope>NUCLEOTIDE SEQUENCE</scope>
    <source>
        <strain evidence="2">BRON_8</strain>
    </source>
</reference>
<accession>A0AAW6WCT7</accession>
<comment type="caution">
    <text evidence="2">The sequence shown here is derived from an EMBL/GenBank/DDBJ whole genome shotgun (WGS) entry which is preliminary data.</text>
</comment>
<dbReference type="RefSeq" id="WP_062687046.1">
    <property type="nucleotide sequence ID" value="NZ_JAMGTK010000016.1"/>
</dbReference>
<proteinExistence type="predicted"/>
<evidence type="ECO:0000313" key="3">
    <source>
        <dbReference type="Proteomes" id="UP001173223"/>
    </source>
</evidence>